<dbReference type="EMBL" id="LR584267">
    <property type="protein sequence ID" value="VHO00661.1"/>
    <property type="molecule type" value="Genomic_DNA"/>
</dbReference>
<name>A0A5E3ZYI2_9ACTN</name>
<accession>A0A5E3ZYI2</accession>
<gene>
    <name evidence="1" type="ORF">LC603019_00926</name>
</gene>
<organism evidence="1 2">
    <name type="scientific">Lawsonella clevelandensis</name>
    <dbReference type="NCBI Taxonomy" id="1528099"/>
    <lineage>
        <taxon>Bacteria</taxon>
        <taxon>Bacillati</taxon>
        <taxon>Actinomycetota</taxon>
        <taxon>Actinomycetes</taxon>
        <taxon>Mycobacteriales</taxon>
        <taxon>Lawsonellaceae</taxon>
        <taxon>Lawsonella</taxon>
    </lineage>
</organism>
<dbReference type="Proteomes" id="UP000324288">
    <property type="component" value="Chromosome"/>
</dbReference>
<protein>
    <submittedName>
        <fullName evidence="1">Uncharacterized protein</fullName>
    </submittedName>
</protein>
<evidence type="ECO:0000313" key="1">
    <source>
        <dbReference type="EMBL" id="VHO00661.1"/>
    </source>
</evidence>
<keyword evidence="2" id="KW-1185">Reference proteome</keyword>
<evidence type="ECO:0000313" key="2">
    <source>
        <dbReference type="Proteomes" id="UP000324288"/>
    </source>
</evidence>
<dbReference type="AlphaFoldDB" id="A0A5E3ZYI2"/>
<reference evidence="1 2" key="1">
    <citation type="submission" date="2019-04" db="EMBL/GenBank/DDBJ databases">
        <authorList>
            <person name="Seth-Smith MB H."/>
            <person name="Seth-Smith H."/>
        </authorList>
    </citation>
    <scope>NUCLEOTIDE SEQUENCE [LARGE SCALE GENOMIC DNA]</scope>
    <source>
        <strain evidence="1">USB-603019</strain>
    </source>
</reference>
<proteinExistence type="predicted"/>
<sequence length="62" mass="6855">MWHRRLLDITHCHRSQLIRTRSEVESDSGAEMLVVEVADAGFFEVGGNPQGVDADVAPGEDF</sequence>